<evidence type="ECO:0000313" key="2">
    <source>
        <dbReference type="EMBL" id="SDZ13442.1"/>
    </source>
</evidence>
<protein>
    <recommendedName>
        <fullName evidence="4">SipW-cognate class signal peptide</fullName>
    </recommendedName>
</protein>
<dbReference type="Proteomes" id="UP000199632">
    <property type="component" value="Unassembled WGS sequence"/>
</dbReference>
<evidence type="ECO:0000256" key="1">
    <source>
        <dbReference type="SAM" id="SignalP"/>
    </source>
</evidence>
<dbReference type="EMBL" id="FNQB01000002">
    <property type="protein sequence ID" value="SDZ13442.1"/>
    <property type="molecule type" value="Genomic_DNA"/>
</dbReference>
<name>A0A1H3QIT7_9ACTN</name>
<proteinExistence type="predicted"/>
<sequence length="159" mass="16403">MRNMSQRTAIITLVAVIVTGIASVAWAAWSVTGQGTATVTAAEVTALQATARPTGSLFPGGTADIEIRVTNPNEFAVEVQSFAQSPDIVVDDAHAAGCPAGNVRLKATKKPIGQRVEADGGRETFVVEDAVEMVYNAPESCMGASFEITLALAGVGLPD</sequence>
<feature type="signal peptide" evidence="1">
    <location>
        <begin position="1"/>
        <end position="27"/>
    </location>
</feature>
<evidence type="ECO:0008006" key="4">
    <source>
        <dbReference type="Google" id="ProtNLM"/>
    </source>
</evidence>
<dbReference type="AlphaFoldDB" id="A0A1H3QIT7"/>
<evidence type="ECO:0000313" key="3">
    <source>
        <dbReference type="Proteomes" id="UP000199632"/>
    </source>
</evidence>
<organism evidence="2 3">
    <name type="scientific">Asanoa ishikariensis</name>
    <dbReference type="NCBI Taxonomy" id="137265"/>
    <lineage>
        <taxon>Bacteria</taxon>
        <taxon>Bacillati</taxon>
        <taxon>Actinomycetota</taxon>
        <taxon>Actinomycetes</taxon>
        <taxon>Micromonosporales</taxon>
        <taxon>Micromonosporaceae</taxon>
        <taxon>Asanoa</taxon>
    </lineage>
</organism>
<accession>A0A1H3QIT7</accession>
<gene>
    <name evidence="2" type="ORF">SAMN05421684_2918</name>
</gene>
<dbReference type="RefSeq" id="WP_090791610.1">
    <property type="nucleotide sequence ID" value="NZ_BOND01000009.1"/>
</dbReference>
<reference evidence="3" key="1">
    <citation type="submission" date="2016-10" db="EMBL/GenBank/DDBJ databases">
        <authorList>
            <person name="Varghese N."/>
            <person name="Submissions S."/>
        </authorList>
    </citation>
    <scope>NUCLEOTIDE SEQUENCE [LARGE SCALE GENOMIC DNA]</scope>
    <source>
        <strain evidence="3">DSM 44718</strain>
    </source>
</reference>
<dbReference type="STRING" id="137265.SAMN05421684_2918"/>
<dbReference type="OrthoDB" id="3637162at2"/>
<feature type="chain" id="PRO_5011433509" description="SipW-cognate class signal peptide" evidence="1">
    <location>
        <begin position="28"/>
        <end position="159"/>
    </location>
</feature>
<keyword evidence="1" id="KW-0732">Signal</keyword>
<keyword evidence="3" id="KW-1185">Reference proteome</keyword>